<comment type="caution">
    <text evidence="1">The sequence shown here is derived from an EMBL/GenBank/DDBJ whole genome shotgun (WGS) entry which is preliminary data.</text>
</comment>
<evidence type="ECO:0000313" key="2">
    <source>
        <dbReference type="Proteomes" id="UP001595962"/>
    </source>
</evidence>
<evidence type="ECO:0000313" key="1">
    <source>
        <dbReference type="EMBL" id="MFC4656946.1"/>
    </source>
</evidence>
<proteinExistence type="predicted"/>
<dbReference type="RefSeq" id="WP_377336500.1">
    <property type="nucleotide sequence ID" value="NZ_JBHSGB010000017.1"/>
</dbReference>
<reference evidence="2" key="1">
    <citation type="journal article" date="2019" name="Int. J. Syst. Evol. Microbiol.">
        <title>The Global Catalogue of Microorganisms (GCM) 10K type strain sequencing project: providing services to taxonomists for standard genome sequencing and annotation.</title>
        <authorList>
            <consortium name="The Broad Institute Genomics Platform"/>
            <consortium name="The Broad Institute Genome Sequencing Center for Infectious Disease"/>
            <person name="Wu L."/>
            <person name="Ma J."/>
        </authorList>
    </citation>
    <scope>NUCLEOTIDE SEQUENCE [LARGE SCALE GENOMIC DNA]</scope>
    <source>
        <strain evidence="2">DT28</strain>
    </source>
</reference>
<dbReference type="EMBL" id="JBHSGB010000017">
    <property type="protein sequence ID" value="MFC4656946.1"/>
    <property type="molecule type" value="Genomic_DNA"/>
</dbReference>
<sequence length="102" mass="11444">MDKSALLTEQIRLFFAAVEQEHYEQAAAHLEQINLVIHSIDFSKVSKSEQLQELLTGLSSDLSSSSSRLVVMLSDIVDQLRPKNSSTDLSDGVVYRKHHGKF</sequence>
<gene>
    <name evidence="1" type="ORF">ACFO3I_18145</name>
</gene>
<keyword evidence="2" id="KW-1185">Reference proteome</keyword>
<protein>
    <submittedName>
        <fullName evidence="1">Uncharacterized protein</fullName>
    </submittedName>
</protein>
<accession>A0ABV9JRN9</accession>
<organism evidence="1 2">
    <name type="scientific">Rheinheimera marina</name>
    <dbReference type="NCBI Taxonomy" id="1774958"/>
    <lineage>
        <taxon>Bacteria</taxon>
        <taxon>Pseudomonadati</taxon>
        <taxon>Pseudomonadota</taxon>
        <taxon>Gammaproteobacteria</taxon>
        <taxon>Chromatiales</taxon>
        <taxon>Chromatiaceae</taxon>
        <taxon>Rheinheimera</taxon>
    </lineage>
</organism>
<name>A0ABV9JRN9_9GAMM</name>
<dbReference type="Proteomes" id="UP001595962">
    <property type="component" value="Unassembled WGS sequence"/>
</dbReference>